<dbReference type="NCBIfam" id="NF009933">
    <property type="entry name" value="PRK13396.1"/>
    <property type="match status" value="1"/>
</dbReference>
<feature type="domain" description="DAHP synthetase I/KDSA" evidence="2">
    <location>
        <begin position="94"/>
        <end position="337"/>
    </location>
</feature>
<protein>
    <submittedName>
        <fullName evidence="4">3-deoxy-7-phosphoheptulonate synthase</fullName>
        <ecNumber evidence="4">2.5.1.54</ecNumber>
    </submittedName>
</protein>
<keyword evidence="1 4" id="KW-0808">Transferase</keyword>
<dbReference type="Proteomes" id="UP000636505">
    <property type="component" value="Unassembled WGS sequence"/>
</dbReference>
<dbReference type="PANTHER" id="PTHR43018">
    <property type="entry name" value="PHOSPHO-2-DEHYDRO-3-DEOXYHEPTONATE ALDOLASE"/>
    <property type="match status" value="1"/>
</dbReference>
<dbReference type="NCBIfam" id="NF006421">
    <property type="entry name" value="PRK08673.1"/>
    <property type="match status" value="1"/>
</dbReference>
<evidence type="ECO:0000259" key="2">
    <source>
        <dbReference type="Pfam" id="PF00793"/>
    </source>
</evidence>
<dbReference type="NCBIfam" id="TIGR01361">
    <property type="entry name" value="DAHP_synth_Bsub"/>
    <property type="match status" value="1"/>
</dbReference>
<dbReference type="EC" id="2.5.1.54" evidence="4"/>
<evidence type="ECO:0000256" key="1">
    <source>
        <dbReference type="ARBA" id="ARBA00022679"/>
    </source>
</evidence>
<feature type="domain" description="DAHP synthase ferredoxin-like" evidence="3">
    <location>
        <begin position="1"/>
        <end position="69"/>
    </location>
</feature>
<dbReference type="Pfam" id="PF00793">
    <property type="entry name" value="DAHP_synth_1"/>
    <property type="match status" value="1"/>
</dbReference>
<dbReference type="InterPro" id="IPR047715">
    <property type="entry name" value="EboA_dom"/>
</dbReference>
<accession>A0A8J7DLR4</accession>
<dbReference type="NCBIfam" id="NF009239">
    <property type="entry name" value="PRK12595.1"/>
    <property type="match status" value="1"/>
</dbReference>
<evidence type="ECO:0000259" key="3">
    <source>
        <dbReference type="Pfam" id="PF18152"/>
    </source>
</evidence>
<dbReference type="NCBIfam" id="NF035938">
    <property type="entry name" value="EboA_domain"/>
    <property type="match status" value="1"/>
</dbReference>
<dbReference type="Gene3D" id="3.30.70.1140">
    <property type="entry name" value="Phospho-2-dehydro-3-deoxyheptonate aldolase, domain 1"/>
    <property type="match status" value="1"/>
</dbReference>
<dbReference type="PANTHER" id="PTHR43018:SF3">
    <property type="entry name" value="CARBOXYSOME FORMATION PROTEIN"/>
    <property type="match status" value="1"/>
</dbReference>
<gene>
    <name evidence="4" type="primary">aroF</name>
    <name evidence="4" type="ORF">IQ241_09475</name>
</gene>
<comment type="caution">
    <text evidence="4">The sequence shown here is derived from an EMBL/GenBank/DDBJ whole genome shotgun (WGS) entry which is preliminary data.</text>
</comment>
<dbReference type="Pfam" id="PF18152">
    <property type="entry name" value="DAHP_snth_FXD"/>
    <property type="match status" value="1"/>
</dbReference>
<dbReference type="GO" id="GO:0009073">
    <property type="term" value="P:aromatic amino acid family biosynthetic process"/>
    <property type="evidence" value="ECO:0007669"/>
    <property type="project" value="InterPro"/>
</dbReference>
<dbReference type="InterPro" id="IPR013785">
    <property type="entry name" value="Aldolase_TIM"/>
</dbReference>
<dbReference type="GO" id="GO:0016832">
    <property type="term" value="F:aldehyde-lyase activity"/>
    <property type="evidence" value="ECO:0007669"/>
    <property type="project" value="InterPro"/>
</dbReference>
<dbReference type="Gene3D" id="3.20.20.70">
    <property type="entry name" value="Aldolase class I"/>
    <property type="match status" value="1"/>
</dbReference>
<dbReference type="InterPro" id="IPR006268">
    <property type="entry name" value="DAHP_syn_2"/>
</dbReference>
<organism evidence="4 5">
    <name type="scientific">Vasconcelosia minhoensis LEGE 07310</name>
    <dbReference type="NCBI Taxonomy" id="915328"/>
    <lineage>
        <taxon>Bacteria</taxon>
        <taxon>Bacillati</taxon>
        <taxon>Cyanobacteriota</taxon>
        <taxon>Cyanophyceae</taxon>
        <taxon>Nodosilineales</taxon>
        <taxon>Cymatolegaceae</taxon>
        <taxon>Vasconcelosia</taxon>
        <taxon>Vasconcelosia minhoensis</taxon>
    </lineage>
</organism>
<keyword evidence="5" id="KW-1185">Reference proteome</keyword>
<proteinExistence type="predicted"/>
<reference evidence="4" key="1">
    <citation type="submission" date="2020-10" db="EMBL/GenBank/DDBJ databases">
        <authorList>
            <person name="Castelo-Branco R."/>
            <person name="Eusebio N."/>
            <person name="Adriana R."/>
            <person name="Vieira A."/>
            <person name="Brugerolle De Fraissinette N."/>
            <person name="Rezende De Castro R."/>
            <person name="Schneider M.P."/>
            <person name="Vasconcelos V."/>
            <person name="Leao P.N."/>
        </authorList>
    </citation>
    <scope>NUCLEOTIDE SEQUENCE</scope>
    <source>
        <strain evidence="4">LEGE 07310</strain>
    </source>
</reference>
<evidence type="ECO:0000313" key="4">
    <source>
        <dbReference type="EMBL" id="MBE9077526.1"/>
    </source>
</evidence>
<dbReference type="AlphaFoldDB" id="A0A8J7DLR4"/>
<name>A0A8J7DLR4_9CYAN</name>
<evidence type="ECO:0000313" key="5">
    <source>
        <dbReference type="Proteomes" id="UP000636505"/>
    </source>
</evidence>
<sequence length="667" mass="72768">MIVILKSDTPAIEVTRISLDISRQWDVKVEKSIGQRTVILGMIGDTADADPRRIQNSSPWIEQVLRVRKPFKRVSREFRHGEASTVSVPTPEGTVHFGEAYPVVIVAGPCSVESEAMIVETAQRVKAAGARFLRGGAYKPRTSPYSFQGHGESALEMLDAARRATGLGIITEVMDTADLEGVAAVADVLQIGARNMQNFSLLKKVGAQNKPILLKRGPAATIDDWLMAAEYILAAGNPNVILCERGLRTFDRKYTRNILDLSAVPVLRSLTHLPIMVDPSHGTGESKFVPVMAKAALCAGADSLMIEVHPDPAKALSDGPQCLTPDGFDTLMKTLNALAAAENRGLEPASDGTHLICSSRLLLTVSPSQLERLLTSPTFALLYEKLSQQLSTAAADWLERSLAQVVSGQSKRHLLTAFSAASRKVGKADLQVTPADAQRVDSLSPGWVFPHWSVDQAARTLLLLGIPADQEQTVQMLFDNADVGELIALYQSLPLLPNSKSYCAQAVNGVRSSMTTVFNAIALRNPYPADYFDQSAWNQMVLKALFEDSPLFLIEGLDRRANPELARMLSDYAHERWAANRPVSPELWRPVGPFAEADIVADLERVLNQPDPVQQQAAALACAHSPAAQRLLNDRPDLRQRVQSGQLTWESFGESFGNSGKEKFNVE</sequence>
<dbReference type="SUPFAM" id="SSF51569">
    <property type="entry name" value="Aldolase"/>
    <property type="match status" value="1"/>
</dbReference>
<dbReference type="GO" id="GO:0003849">
    <property type="term" value="F:3-deoxy-7-phosphoheptulonate synthase activity"/>
    <property type="evidence" value="ECO:0007669"/>
    <property type="project" value="UniProtKB-EC"/>
</dbReference>
<dbReference type="InterPro" id="IPR041071">
    <property type="entry name" value="DAHP_snth_FXD"/>
</dbReference>
<dbReference type="EMBL" id="JADEXG010000018">
    <property type="protein sequence ID" value="MBE9077526.1"/>
    <property type="molecule type" value="Genomic_DNA"/>
</dbReference>
<dbReference type="InterPro" id="IPR052899">
    <property type="entry name" value="Class-I_DAHP_synthase"/>
</dbReference>
<dbReference type="InterPro" id="IPR006218">
    <property type="entry name" value="DAHP1/KDSA"/>
</dbReference>